<dbReference type="SFLD" id="SFLDG01605">
    <property type="entry name" value="Terpene_Cyclase_Like_1_N-term"/>
    <property type="match status" value="1"/>
</dbReference>
<dbReference type="OrthoDB" id="2343925at2759"/>
<dbReference type="InterPro" id="IPR036965">
    <property type="entry name" value="Terpene_synth_N_sf"/>
</dbReference>
<dbReference type="SFLD" id="SFLDG01014">
    <property type="entry name" value="Terpene_Cyclase_Like_1_N-term"/>
    <property type="match status" value="1"/>
</dbReference>
<evidence type="ECO:0000313" key="3">
    <source>
        <dbReference type="RefSeq" id="XP_020548806.1"/>
    </source>
</evidence>
<dbReference type="GO" id="GO:0009686">
    <property type="term" value="P:gibberellin biosynthetic process"/>
    <property type="evidence" value="ECO:0007669"/>
    <property type="project" value="TreeGrafter"/>
</dbReference>
<sequence length="796" mass="90693">MQILSLSSPILLPKCSKASPTRRPPSPECFTSVWPNRSKGISPRYKARLTPISRATTDRVDLAVAEDAQKEDLAGEALQVAGTLEDLREYIKKFLSSIDDGRINVSPYDTAWVALIRDIHGEDSPQFPASLEWVAQNQLQDGSWGEEHVFSAYDRLLNTLACVVALRTWNVHPHKSEKGIANIKENIHQLEHANAEHMTCGFEIVFPALLQRARDMGIHDLPYDAPALQDIYAARNHKLARIPKELMHKVHTSLLFSLEGLEDLEWQKLLKLLEHDGSFLFSPSSTAFAFMETKDENCLKYIDCTVQKFNGGAPDVYPIDIYARLWAVDRLTRLGISHLFESEIKDCMEYVHSFWGEKGLFCGRKSEFCDLDDTAMGFMLLRLHGFNVRPDVLKKFKQDDGFSCFYGETFESLSTIFNLYRSSQVLFPGEKILEEANAFCKKFIHEKITSNQLLDKWLISPHFADEVKNGWEIPWYASLPRVIARLFIETYCGSDYIWVAKTLYRMPDIDNDAYLELAKLDFNRCQSLHQTEWNHMQEWYENSNLQELGISQKDVLAAFFLAAASAFEPERSKERSGWAKSRIISKIITSYFNRETTSPEEKAAFLAEFRDSSISAQPKTNSVGGRIIDILRQTLQQLQEGIDTLCDELENAWDVWLMKLQEDDDANCLEDAALLVTTLNICGGRVGEAKEILSDQHYITLSNLINNISSQLSQHKSRKTSAQKLCIDAENGSIKYMEIEKEMQKLVQLVYEEPTGINQGIKQTFLLVAKALYYDAYFPAQTVDSHMSKVLFGPVP</sequence>
<dbReference type="GO" id="GO:0009507">
    <property type="term" value="C:chloroplast"/>
    <property type="evidence" value="ECO:0007669"/>
    <property type="project" value="TreeGrafter"/>
</dbReference>
<feature type="domain" description="Terpene synthase N-terminal" evidence="1">
    <location>
        <begin position="266"/>
        <end position="469"/>
    </location>
</feature>
<proteinExistence type="predicted"/>
<gene>
    <name evidence="3 4" type="primary">LOC105160749</name>
</gene>
<name>A0A8M8UY12_SESIN</name>
<dbReference type="AlphaFoldDB" id="A0A8M8UY12"/>
<dbReference type="KEGG" id="sind:105160749"/>
<dbReference type="InterPro" id="IPR001906">
    <property type="entry name" value="Terpene_synth_N"/>
</dbReference>
<dbReference type="RefSeq" id="XP_020548807.1">
    <property type="nucleotide sequence ID" value="XM_020693148.1"/>
</dbReference>
<accession>A0A8M8UY12</accession>
<dbReference type="GO" id="GO:0000287">
    <property type="term" value="F:magnesium ion binding"/>
    <property type="evidence" value="ECO:0007669"/>
    <property type="project" value="TreeGrafter"/>
</dbReference>
<dbReference type="SUPFAM" id="SSF48576">
    <property type="entry name" value="Terpenoid synthases"/>
    <property type="match status" value="1"/>
</dbReference>
<dbReference type="RefSeq" id="XP_020548806.1">
    <property type="nucleotide sequence ID" value="XM_020693147.1"/>
</dbReference>
<dbReference type="Gene3D" id="1.50.10.130">
    <property type="entry name" value="Terpene synthase, N-terminal domain"/>
    <property type="match status" value="1"/>
</dbReference>
<dbReference type="FunFam" id="1.50.10.130:FF:000002">
    <property type="entry name" value="Ent-copalyl diphosphate synthase, chloroplastic"/>
    <property type="match status" value="1"/>
</dbReference>
<dbReference type="PANTHER" id="PTHR31739">
    <property type="entry name" value="ENT-COPALYL DIPHOSPHATE SYNTHASE, CHLOROPLASTIC"/>
    <property type="match status" value="1"/>
</dbReference>
<evidence type="ECO:0000313" key="2">
    <source>
        <dbReference type="Proteomes" id="UP000504604"/>
    </source>
</evidence>
<dbReference type="PANTHER" id="PTHR31739:SF30">
    <property type="entry name" value="COPAL-8-OL DIPHOSPHATE HYDRATASE, CHLOROPLASTIC"/>
    <property type="match status" value="1"/>
</dbReference>
<dbReference type="Gene3D" id="1.50.10.160">
    <property type="match status" value="1"/>
</dbReference>
<evidence type="ECO:0000259" key="1">
    <source>
        <dbReference type="Pfam" id="PF01397"/>
    </source>
</evidence>
<dbReference type="Proteomes" id="UP000504604">
    <property type="component" value="Linkage group LG4"/>
</dbReference>
<reference evidence="3 4" key="1">
    <citation type="submission" date="2025-04" db="UniProtKB">
        <authorList>
            <consortium name="RefSeq"/>
        </authorList>
    </citation>
    <scope>IDENTIFICATION</scope>
</reference>
<dbReference type="InterPro" id="IPR050148">
    <property type="entry name" value="Terpene_synthase-like"/>
</dbReference>
<protein>
    <submittedName>
        <fullName evidence="3 4">Copal-8-ol diphosphate hydratase, chloroplastic-like</fullName>
    </submittedName>
</protein>
<dbReference type="GeneID" id="105160749"/>
<dbReference type="InterPro" id="IPR008949">
    <property type="entry name" value="Isoprenoid_synthase_dom_sf"/>
</dbReference>
<dbReference type="GO" id="GO:0010333">
    <property type="term" value="F:terpene synthase activity"/>
    <property type="evidence" value="ECO:0007669"/>
    <property type="project" value="InterPro"/>
</dbReference>
<dbReference type="SUPFAM" id="SSF48239">
    <property type="entry name" value="Terpenoid cyclases/Protein prenyltransferases"/>
    <property type="match status" value="2"/>
</dbReference>
<keyword evidence="2" id="KW-1185">Reference proteome</keyword>
<dbReference type="Pfam" id="PF01397">
    <property type="entry name" value="Terpene_synth"/>
    <property type="match status" value="1"/>
</dbReference>
<dbReference type="InterPro" id="IPR008930">
    <property type="entry name" value="Terpenoid_cyclase/PrenylTrfase"/>
</dbReference>
<organism evidence="2 3">
    <name type="scientific">Sesamum indicum</name>
    <name type="common">Oriental sesame</name>
    <name type="synonym">Sesamum orientale</name>
    <dbReference type="NCBI Taxonomy" id="4182"/>
    <lineage>
        <taxon>Eukaryota</taxon>
        <taxon>Viridiplantae</taxon>
        <taxon>Streptophyta</taxon>
        <taxon>Embryophyta</taxon>
        <taxon>Tracheophyta</taxon>
        <taxon>Spermatophyta</taxon>
        <taxon>Magnoliopsida</taxon>
        <taxon>eudicotyledons</taxon>
        <taxon>Gunneridae</taxon>
        <taxon>Pentapetalae</taxon>
        <taxon>asterids</taxon>
        <taxon>lamiids</taxon>
        <taxon>Lamiales</taxon>
        <taxon>Pedaliaceae</taxon>
        <taxon>Sesamum</taxon>
    </lineage>
</organism>
<dbReference type="Gene3D" id="1.10.600.10">
    <property type="entry name" value="Farnesyl Diphosphate Synthase"/>
    <property type="match status" value="1"/>
</dbReference>
<evidence type="ECO:0000313" key="4">
    <source>
        <dbReference type="RefSeq" id="XP_020548807.1"/>
    </source>
</evidence>